<evidence type="ECO:0000313" key="2">
    <source>
        <dbReference type="Proteomes" id="UP000238261"/>
    </source>
</evidence>
<accession>A0A2S7EVM8</accession>
<protein>
    <submittedName>
        <fullName evidence="1">Uncharacterized protein</fullName>
    </submittedName>
</protein>
<reference evidence="2" key="1">
    <citation type="submission" date="2016-08" db="EMBL/GenBank/DDBJ databases">
        <authorList>
            <person name="Merda D."/>
            <person name="Briand M."/>
            <person name="Taghouti G."/>
            <person name="Carrere S."/>
            <person name="Gouzy J."/>
            <person name="Portier P."/>
            <person name="Jacques M.-A."/>
            <person name="Fischer-Le Saux M."/>
        </authorList>
    </citation>
    <scope>NUCLEOTIDE SEQUENCE [LARGE SCALE GENOMIC DNA]</scope>
    <source>
        <strain evidence="2">CFBP1156</strain>
    </source>
</reference>
<organism evidence="1 2">
    <name type="scientific">Xanthomonas hyacinthi</name>
    <dbReference type="NCBI Taxonomy" id="56455"/>
    <lineage>
        <taxon>Bacteria</taxon>
        <taxon>Pseudomonadati</taxon>
        <taxon>Pseudomonadota</taxon>
        <taxon>Gammaproteobacteria</taxon>
        <taxon>Lysobacterales</taxon>
        <taxon>Lysobacteraceae</taxon>
        <taxon>Xanthomonas</taxon>
    </lineage>
</organism>
<dbReference type="OrthoDB" id="5998939at2"/>
<name>A0A2S7EVM8_9XANT</name>
<gene>
    <name evidence="1" type="ORF">XhyaCFBP1156_12245</name>
</gene>
<dbReference type="EMBL" id="MDEG01000010">
    <property type="protein sequence ID" value="PPU97216.1"/>
    <property type="molecule type" value="Genomic_DNA"/>
</dbReference>
<dbReference type="RefSeq" id="WP_046979863.1">
    <property type="nucleotide sequence ID" value="NZ_CP043476.1"/>
</dbReference>
<sequence length="111" mass="11109">MSCDDLSAAPAALPVTAQPARGVAAGGGALPRAARRQPGSTLRQLEMLAQDELRQMLGGRGRGRGHMAQGGGIADLVWAGLAWDMGLNGTAISAAGTPSPLSGYAALADND</sequence>
<comment type="caution">
    <text evidence="1">The sequence shown here is derived from an EMBL/GenBank/DDBJ whole genome shotgun (WGS) entry which is preliminary data.</text>
</comment>
<proteinExistence type="predicted"/>
<dbReference type="Proteomes" id="UP000238261">
    <property type="component" value="Unassembled WGS sequence"/>
</dbReference>
<evidence type="ECO:0000313" key="1">
    <source>
        <dbReference type="EMBL" id="PPU97216.1"/>
    </source>
</evidence>
<dbReference type="AlphaFoldDB" id="A0A2S7EVM8"/>
<keyword evidence="2" id="KW-1185">Reference proteome</keyword>